<reference evidence="1" key="2">
    <citation type="submission" date="2024-05" db="EMBL/GenBank/DDBJ databases">
        <authorList>
            <person name="Matrishin C.B."/>
            <person name="Kauffman K.M."/>
        </authorList>
    </citation>
    <scope>NUCLEOTIDE SEQUENCE</scope>
</reference>
<reference evidence="1" key="1">
    <citation type="journal article" date="2023" name="Microbiome">
        <title>Phages are unrecognized players in the ecology of the oral pathogen Porphyromonas gingivalis.</title>
        <authorList>
            <person name="Matrishin C.B."/>
            <person name="Haase E.M."/>
            <person name="Dewhirst F.E."/>
            <person name="Mark Welch J.L."/>
            <person name="Miranda-Sanchez F."/>
            <person name="Chen T."/>
            <person name="MacFarland D.C."/>
            <person name="Kauffman K.M."/>
        </authorList>
    </citation>
    <scope>NUCLEOTIDE SEQUENCE</scope>
</reference>
<proteinExistence type="predicted"/>
<sequence length="113" mass="13181">MSTTSLQSHLANGYSLLAILLESESSVDELHRNSEQFANSDFLRVVYQYSNHLFFSFIHGFTQKPHCKYIANSEENKRFRRKIIANNQFTVFNHSNNFQPWLNSTTSETTSRL</sequence>
<protein>
    <submittedName>
        <fullName evidence="1">Uncharacterized protein</fullName>
    </submittedName>
</protein>
<evidence type="ECO:0000313" key="1">
    <source>
        <dbReference type="EMBL" id="DBA56284.1"/>
    </source>
</evidence>
<accession>A0AAT9JEY3</accession>
<name>A0AAT9JEY3_9VIRU</name>
<organism evidence="1">
    <name type="scientific">Porphyromonas phage phage031a_D83T3</name>
    <dbReference type="NCBI Taxonomy" id="3154121"/>
    <lineage>
        <taxon>Viruses</taxon>
    </lineage>
</organism>
<dbReference type="EMBL" id="BK068112">
    <property type="protein sequence ID" value="DBA56284.1"/>
    <property type="molecule type" value="Genomic_DNA"/>
</dbReference>